<feature type="domain" description="Sulfatase N-terminal" evidence="2">
    <location>
        <begin position="5"/>
        <end position="336"/>
    </location>
</feature>
<dbReference type="InterPro" id="IPR017850">
    <property type="entry name" value="Alkaline_phosphatase_core_sf"/>
</dbReference>
<accession>A0A0F9T644</accession>
<dbReference type="CDD" id="cd16152">
    <property type="entry name" value="sulfatase_like"/>
    <property type="match status" value="1"/>
</dbReference>
<dbReference type="AlphaFoldDB" id="A0A0F9T644"/>
<sequence>MPDRPNIIVFFTDQQRWDSCGCYGQSLNITPNLDRMAAEGVLFRNAFTCQPVCGPARACLQSGQYASEVGVYTNGIALPTDGTYVAHHMSEAGYEVGYIGKWHLSSTAIIHPGARPGQDREINTRTQAVPPEFRGGFKDYWLASDTLEFTSHAYDGHMFDADGNRREFPDGRYRVDAQTDWVLEYLQSRTGEKPFFLFVSTIEPHHQNDHAHFEGPHGSKETFKDFVTPGDLEGTGGDWREEMPDYLGCCNSLDANLGRVRAELERQGLTDRTVIIFTSDHGCHFCTRNSEYKRSCHDGCVRIPMVAVGPGFEGGKVIEEMTSLIDVPPTILAAGGTAAPEHFRGRPLQQLADGSAIDWPDDVFIQISEDICGRAIRTHRWKYSVRAPDKDGDAPGSDVYVEDFLYDLAGDPHERDNLVADPAHANVRAEMAERLKRRMAEAGEGTPRILPEQQA</sequence>
<gene>
    <name evidence="3" type="ORF">LCGC14_0431930</name>
</gene>
<organism evidence="3">
    <name type="scientific">marine sediment metagenome</name>
    <dbReference type="NCBI Taxonomy" id="412755"/>
    <lineage>
        <taxon>unclassified sequences</taxon>
        <taxon>metagenomes</taxon>
        <taxon>ecological metagenomes</taxon>
    </lineage>
</organism>
<reference evidence="3" key="1">
    <citation type="journal article" date="2015" name="Nature">
        <title>Complex archaea that bridge the gap between prokaryotes and eukaryotes.</title>
        <authorList>
            <person name="Spang A."/>
            <person name="Saw J.H."/>
            <person name="Jorgensen S.L."/>
            <person name="Zaremba-Niedzwiedzka K."/>
            <person name="Martijn J."/>
            <person name="Lind A.E."/>
            <person name="van Eijk R."/>
            <person name="Schleper C."/>
            <person name="Guy L."/>
            <person name="Ettema T.J."/>
        </authorList>
    </citation>
    <scope>NUCLEOTIDE SEQUENCE</scope>
</reference>
<dbReference type="GO" id="GO:0004065">
    <property type="term" value="F:arylsulfatase activity"/>
    <property type="evidence" value="ECO:0007669"/>
    <property type="project" value="TreeGrafter"/>
</dbReference>
<dbReference type="Gene3D" id="3.40.720.10">
    <property type="entry name" value="Alkaline Phosphatase, subunit A"/>
    <property type="match status" value="1"/>
</dbReference>
<dbReference type="InterPro" id="IPR000917">
    <property type="entry name" value="Sulfatase_N"/>
</dbReference>
<comment type="caution">
    <text evidence="3">The sequence shown here is derived from an EMBL/GenBank/DDBJ whole genome shotgun (WGS) entry which is preliminary data.</text>
</comment>
<evidence type="ECO:0000256" key="1">
    <source>
        <dbReference type="ARBA" id="ARBA00008779"/>
    </source>
</evidence>
<dbReference type="EMBL" id="LAZR01000405">
    <property type="protein sequence ID" value="KKN70327.1"/>
    <property type="molecule type" value="Genomic_DNA"/>
</dbReference>
<protein>
    <recommendedName>
        <fullName evidence="2">Sulfatase N-terminal domain-containing protein</fullName>
    </recommendedName>
</protein>
<comment type="similarity">
    <text evidence="1">Belongs to the sulfatase family.</text>
</comment>
<evidence type="ECO:0000259" key="2">
    <source>
        <dbReference type="Pfam" id="PF00884"/>
    </source>
</evidence>
<dbReference type="InterPro" id="IPR050738">
    <property type="entry name" value="Sulfatase"/>
</dbReference>
<proteinExistence type="inferred from homology"/>
<dbReference type="PANTHER" id="PTHR42693">
    <property type="entry name" value="ARYLSULFATASE FAMILY MEMBER"/>
    <property type="match status" value="1"/>
</dbReference>
<evidence type="ECO:0000313" key="3">
    <source>
        <dbReference type="EMBL" id="KKN70327.1"/>
    </source>
</evidence>
<dbReference type="SUPFAM" id="SSF53649">
    <property type="entry name" value="Alkaline phosphatase-like"/>
    <property type="match status" value="1"/>
</dbReference>
<name>A0A0F9T644_9ZZZZ</name>
<dbReference type="Pfam" id="PF00884">
    <property type="entry name" value="Sulfatase"/>
    <property type="match status" value="1"/>
</dbReference>
<dbReference type="PANTHER" id="PTHR42693:SF33">
    <property type="entry name" value="ARYLSULFATASE"/>
    <property type="match status" value="1"/>
</dbReference>